<feature type="transmembrane region" description="Helical" evidence="7">
    <location>
        <begin position="24"/>
        <end position="46"/>
    </location>
</feature>
<dbReference type="GO" id="GO:0005783">
    <property type="term" value="C:endoplasmic reticulum"/>
    <property type="evidence" value="ECO:0007669"/>
    <property type="project" value="TreeGrafter"/>
</dbReference>
<reference evidence="9" key="2">
    <citation type="journal article" date="2013" name="Nature">
        <title>Insights into bilaterian evolution from three spiralian genomes.</title>
        <authorList>
            <person name="Simakov O."/>
            <person name="Marletaz F."/>
            <person name="Cho S.J."/>
            <person name="Edsinger-Gonzales E."/>
            <person name="Havlak P."/>
            <person name="Hellsten U."/>
            <person name="Kuo D.H."/>
            <person name="Larsson T."/>
            <person name="Lv J."/>
            <person name="Arendt D."/>
            <person name="Savage R."/>
            <person name="Osoegawa K."/>
            <person name="de Jong P."/>
            <person name="Grimwood J."/>
            <person name="Chapman J.A."/>
            <person name="Shapiro H."/>
            <person name="Aerts A."/>
            <person name="Otillar R.P."/>
            <person name="Terry A.Y."/>
            <person name="Boore J.L."/>
            <person name="Grigoriev I.V."/>
            <person name="Lindberg D.R."/>
            <person name="Seaver E.C."/>
            <person name="Weisblat D.A."/>
            <person name="Putnam N.H."/>
            <person name="Rokhsar D.S."/>
        </authorList>
    </citation>
    <scope>NUCLEOTIDE SEQUENCE</scope>
    <source>
        <strain evidence="9">I ESC-2004</strain>
    </source>
</reference>
<feature type="transmembrane region" description="Helical" evidence="7">
    <location>
        <begin position="147"/>
        <end position="170"/>
    </location>
</feature>
<dbReference type="GO" id="GO:0005254">
    <property type="term" value="F:chloride channel activity"/>
    <property type="evidence" value="ECO:0007669"/>
    <property type="project" value="TreeGrafter"/>
</dbReference>
<protein>
    <recommendedName>
        <fullName evidence="3">Chloride channel CLIC-like protein 1</fullName>
    </recommendedName>
</protein>
<dbReference type="OMA" id="GWEWIRM"/>
<keyword evidence="5 7" id="KW-1133">Transmembrane helix</keyword>
<keyword evidence="9" id="KW-1185">Reference proteome</keyword>
<name>X1ZYD3_CAPTE</name>
<dbReference type="PANTHER" id="PTHR34093:SF1">
    <property type="entry name" value="CHLORIDE CHANNEL CLIC-LIKE PROTEIN 1"/>
    <property type="match status" value="1"/>
</dbReference>
<evidence type="ECO:0000256" key="1">
    <source>
        <dbReference type="ARBA" id="ARBA00004141"/>
    </source>
</evidence>
<dbReference type="PANTHER" id="PTHR34093">
    <property type="entry name" value="CHLORIDE CHANNEL CLIC-LIKE PROTEIN 1"/>
    <property type="match status" value="1"/>
</dbReference>
<dbReference type="GO" id="GO:0016020">
    <property type="term" value="C:membrane"/>
    <property type="evidence" value="ECO:0007669"/>
    <property type="project" value="UniProtKB-SubCell"/>
</dbReference>
<keyword evidence="4 7" id="KW-0812">Transmembrane</keyword>
<keyword evidence="6 7" id="KW-0472">Membrane</keyword>
<reference evidence="8" key="3">
    <citation type="submission" date="2015-06" db="UniProtKB">
        <authorList>
            <consortium name="EnsemblMetazoa"/>
        </authorList>
    </citation>
    <scope>IDENTIFICATION</scope>
</reference>
<sequence length="206" mass="23410">MSHHAVIEQVNDYRQDVVLLRAQFVISTVCGLLKALLLVWTIFAVLEGSRIYKHEHAKKAAMLFQGVPQDCKTPHGFWEHVDAWFSTDRRSCQDYHKAVMIDPFYEIDFFGTFMTIPSRILTAPLEDVLGAFGRVFKHTTSSLTPQWMVAAAFLIFALTYFFSTIMQPLLRLIGLVKPKTDGGPNARGCCCHGDHQTYGFQKHAQK</sequence>
<dbReference type="InterPro" id="IPR009231">
    <property type="entry name" value="Chloride_chnl_CLIC-like"/>
</dbReference>
<evidence type="ECO:0000256" key="4">
    <source>
        <dbReference type="ARBA" id="ARBA00022692"/>
    </source>
</evidence>
<dbReference type="EnsemblMetazoa" id="CapteT198199">
    <property type="protein sequence ID" value="CapteP198199"/>
    <property type="gene ID" value="CapteG198199"/>
</dbReference>
<dbReference type="EMBL" id="AMQN01000186">
    <property type="status" value="NOT_ANNOTATED_CDS"/>
    <property type="molecule type" value="Genomic_DNA"/>
</dbReference>
<evidence type="ECO:0000256" key="3">
    <source>
        <dbReference type="ARBA" id="ARBA00015571"/>
    </source>
</evidence>
<dbReference type="AlphaFoldDB" id="X1ZYD3"/>
<proteinExistence type="inferred from homology"/>
<evidence type="ECO:0000256" key="6">
    <source>
        <dbReference type="ARBA" id="ARBA00023136"/>
    </source>
</evidence>
<evidence type="ECO:0000256" key="7">
    <source>
        <dbReference type="SAM" id="Phobius"/>
    </source>
</evidence>
<dbReference type="Proteomes" id="UP000014760">
    <property type="component" value="Unassembled WGS sequence"/>
</dbReference>
<evidence type="ECO:0000256" key="5">
    <source>
        <dbReference type="ARBA" id="ARBA00022989"/>
    </source>
</evidence>
<evidence type="ECO:0000313" key="9">
    <source>
        <dbReference type="Proteomes" id="UP000014760"/>
    </source>
</evidence>
<organism evidence="8 9">
    <name type="scientific">Capitella teleta</name>
    <name type="common">Polychaete worm</name>
    <dbReference type="NCBI Taxonomy" id="283909"/>
    <lineage>
        <taxon>Eukaryota</taxon>
        <taxon>Metazoa</taxon>
        <taxon>Spiralia</taxon>
        <taxon>Lophotrochozoa</taxon>
        <taxon>Annelida</taxon>
        <taxon>Polychaeta</taxon>
        <taxon>Sedentaria</taxon>
        <taxon>Scolecida</taxon>
        <taxon>Capitellidae</taxon>
        <taxon>Capitella</taxon>
    </lineage>
</organism>
<dbReference type="OrthoDB" id="10037397at2759"/>
<evidence type="ECO:0000313" key="8">
    <source>
        <dbReference type="EnsemblMetazoa" id="CapteP198199"/>
    </source>
</evidence>
<dbReference type="HOGENOM" id="CLU_1355790_0_0_1"/>
<comment type="subcellular location">
    <subcellularLocation>
        <location evidence="1">Membrane</location>
        <topology evidence="1">Multi-pass membrane protein</topology>
    </subcellularLocation>
</comment>
<comment type="similarity">
    <text evidence="2">Belongs to the chloride channel MCLC family.</text>
</comment>
<accession>X1ZYD3</accession>
<reference evidence="9" key="1">
    <citation type="submission" date="2012-12" db="EMBL/GenBank/DDBJ databases">
        <authorList>
            <person name="Hellsten U."/>
            <person name="Grimwood J."/>
            <person name="Chapman J.A."/>
            <person name="Shapiro H."/>
            <person name="Aerts A."/>
            <person name="Otillar R.P."/>
            <person name="Terry A.Y."/>
            <person name="Boore J.L."/>
            <person name="Simakov O."/>
            <person name="Marletaz F."/>
            <person name="Cho S.-J."/>
            <person name="Edsinger-Gonzales E."/>
            <person name="Havlak P."/>
            <person name="Kuo D.-H."/>
            <person name="Larsson T."/>
            <person name="Lv J."/>
            <person name="Arendt D."/>
            <person name="Savage R."/>
            <person name="Osoegawa K."/>
            <person name="de Jong P."/>
            <person name="Lindberg D.R."/>
            <person name="Seaver E.C."/>
            <person name="Weisblat D.A."/>
            <person name="Putnam N.H."/>
            <person name="Grigoriev I.V."/>
            <person name="Rokhsar D.S."/>
        </authorList>
    </citation>
    <scope>NUCLEOTIDE SEQUENCE</scope>
    <source>
        <strain evidence="9">I ESC-2004</strain>
    </source>
</reference>
<evidence type="ECO:0000256" key="2">
    <source>
        <dbReference type="ARBA" id="ARBA00005944"/>
    </source>
</evidence>